<accession>A0A9P5EGY3</accession>
<sequence length="967" mass="108333">MAELALAIIPLGLKICSGLVSYLGGLKDHNDALARLKRLVGSLEGSFRLLDSFLKSGQLYPSASQAAAYAVRCLANCEDGLKDLKEFGDKFAASNPPESTVKDKVKGTYRKLSYPLRQAQLTQLENALDILCTPLNLAVQGLQLELQAVTSDAMILNSASAQKTALEVSTLAATISGLASSVSIIRPQLPSLQTSVDSVTPQVNLMIKAHLDKQMSEIQASFQRAESAALQRHVQTAKLLSHLRVDGQNPTQAVCRLASRPSALYELASSACACPCSARRLRTQRTFRMGSLSFKDEAVSHQNHFKDCDFYVEANDCWRERTLRFTGLTGLIGRAVELTLRTTTGAGGFSISPSINYFAMVDEGSSPTFRVINLLVESRLGARWAMESYPGLLFESITRKLRSIFRSGRARPTDVNSRGYSLLHHLTLTMNSGDFRILTQQQRAHPSLKSLFDFLIAAGIPVSAVGSDGRLALHVAADEFLLPSSILARLCVDDAEIPAPRQPELRFGSFGRIDIANRGTTNGSACPCTEAVRILLEAKCPIRPFYDFSKRKIFGMVVSFNLFIGASRHCKVLIANQLQMRQLEFGGLTPRKLLRLGTYPSRATKFDTQSIELDDSHHRQAADKLKALPKVLPAQIGYMGAEKSILRPIWLDITCPEDASIFWHIGFTDIDDAWTHPSLSRQAFGEFGPDIPQVLHCTSPQYAMWLYNHCPNFWTVICEISRSECSSFILAEIIINNRKNLEKYLVRDPLAIEYTDNCTCQCSPEGYTPLAHSIRCLLERYSSDTDELRSFVEDFGKILTMYQHTAVLRQAVFADLDMVHTCSSRSDIPDESLSDRIYNATDDGDKAAFIDSVIADFRRFMLKDINVTDYAEESDDMYLFRETREYHERVLEFWDHVLPSMMGNFEQTLASTWNPDLEALKDIGVTLWIEEEKKQEVRARVYEVRRDDEETRRIAFKELMDKLEMIE</sequence>
<comment type="caution">
    <text evidence="2">The sequence shown here is derived from an EMBL/GenBank/DDBJ whole genome shotgun (WGS) entry which is preliminary data.</text>
</comment>
<dbReference type="EMBL" id="LUFC02000142">
    <property type="protein sequence ID" value="KAF4501262.1"/>
    <property type="molecule type" value="Genomic_DNA"/>
</dbReference>
<evidence type="ECO:0000313" key="3">
    <source>
        <dbReference type="Proteomes" id="UP000737391"/>
    </source>
</evidence>
<proteinExistence type="predicted"/>
<dbReference type="Proteomes" id="UP000737391">
    <property type="component" value="Unassembled WGS sequence"/>
</dbReference>
<dbReference type="OrthoDB" id="1577640at2759"/>
<protein>
    <recommendedName>
        <fullName evidence="4">Fungal N-terminal domain-containing protein</fullName>
    </recommendedName>
</protein>
<reference evidence="2" key="1">
    <citation type="submission" date="2020-01" db="EMBL/GenBank/DDBJ databases">
        <title>Identification and distribution of gene clusters putatively required for synthesis of sphingolipid metabolism inhibitors in phylogenetically diverse species of the filamentous fungus Fusarium.</title>
        <authorList>
            <person name="Kim H.-S."/>
            <person name="Busman M."/>
            <person name="Brown D.W."/>
            <person name="Divon H."/>
            <person name="Uhlig S."/>
            <person name="Proctor R.H."/>
        </authorList>
    </citation>
    <scope>NUCLEOTIDE SEQUENCE</scope>
    <source>
        <strain evidence="2">NRRL 31653</strain>
    </source>
</reference>
<name>A0A9P5EGY3_9HYPO</name>
<gene>
    <name evidence="2" type="ORF">FAGAP_2559</name>
</gene>
<evidence type="ECO:0008006" key="4">
    <source>
        <dbReference type="Google" id="ProtNLM"/>
    </source>
</evidence>
<organism evidence="2 3">
    <name type="scientific">Fusarium agapanthi</name>
    <dbReference type="NCBI Taxonomy" id="1803897"/>
    <lineage>
        <taxon>Eukaryota</taxon>
        <taxon>Fungi</taxon>
        <taxon>Dikarya</taxon>
        <taxon>Ascomycota</taxon>
        <taxon>Pezizomycotina</taxon>
        <taxon>Sordariomycetes</taxon>
        <taxon>Hypocreomycetidae</taxon>
        <taxon>Hypocreales</taxon>
        <taxon>Nectriaceae</taxon>
        <taxon>Fusarium</taxon>
        <taxon>Fusarium fujikuroi species complex</taxon>
    </lineage>
</organism>
<dbReference type="AlphaFoldDB" id="A0A9P5EGY3"/>
<keyword evidence="1" id="KW-0732">Signal</keyword>
<evidence type="ECO:0000313" key="2">
    <source>
        <dbReference type="EMBL" id="KAF4501262.1"/>
    </source>
</evidence>
<evidence type="ECO:0000256" key="1">
    <source>
        <dbReference type="SAM" id="SignalP"/>
    </source>
</evidence>
<feature type="chain" id="PRO_5040379135" description="Fungal N-terminal domain-containing protein" evidence="1">
    <location>
        <begin position="19"/>
        <end position="967"/>
    </location>
</feature>
<feature type="signal peptide" evidence="1">
    <location>
        <begin position="1"/>
        <end position="18"/>
    </location>
</feature>
<keyword evidence="3" id="KW-1185">Reference proteome</keyword>